<name>A0A397Y3L0_BRACM</name>
<organism evidence="3 4">
    <name type="scientific">Brassica campestris</name>
    <name type="common">Field mustard</name>
    <dbReference type="NCBI Taxonomy" id="3711"/>
    <lineage>
        <taxon>Eukaryota</taxon>
        <taxon>Viridiplantae</taxon>
        <taxon>Streptophyta</taxon>
        <taxon>Embryophyta</taxon>
        <taxon>Tracheophyta</taxon>
        <taxon>Spermatophyta</taxon>
        <taxon>Magnoliopsida</taxon>
        <taxon>eudicotyledons</taxon>
        <taxon>Gunneridae</taxon>
        <taxon>Pentapetalae</taxon>
        <taxon>rosids</taxon>
        <taxon>malvids</taxon>
        <taxon>Brassicales</taxon>
        <taxon>Brassicaceae</taxon>
        <taxon>Brassiceae</taxon>
        <taxon>Brassica</taxon>
    </lineage>
</organism>
<reference evidence="3 4" key="1">
    <citation type="submission" date="2018-06" db="EMBL/GenBank/DDBJ databases">
        <title>WGS assembly of Brassica rapa FPsc.</title>
        <authorList>
            <person name="Bowman J."/>
            <person name="Kohchi T."/>
            <person name="Yamato K."/>
            <person name="Jenkins J."/>
            <person name="Shu S."/>
            <person name="Ishizaki K."/>
            <person name="Yamaoka S."/>
            <person name="Nishihama R."/>
            <person name="Nakamura Y."/>
            <person name="Berger F."/>
            <person name="Adam C."/>
            <person name="Aki S."/>
            <person name="Althoff F."/>
            <person name="Araki T."/>
            <person name="Arteaga-Vazquez M."/>
            <person name="Balasubrmanian S."/>
            <person name="Bauer D."/>
            <person name="Boehm C."/>
            <person name="Briginshaw L."/>
            <person name="Caballero-Perez J."/>
            <person name="Catarino B."/>
            <person name="Chen F."/>
            <person name="Chiyoda S."/>
            <person name="Chovatia M."/>
            <person name="Davies K."/>
            <person name="Delmans M."/>
            <person name="Demura T."/>
            <person name="Dierschke T."/>
            <person name="Dolan L."/>
            <person name="Dorantes-Acosta A."/>
            <person name="Eklund D."/>
            <person name="Florent S."/>
            <person name="Flores-Sandoval E."/>
            <person name="Fujiyama A."/>
            <person name="Fukuzawa H."/>
            <person name="Galik B."/>
            <person name="Grimanelli D."/>
            <person name="Grimwood J."/>
            <person name="Grossniklaus U."/>
            <person name="Hamada T."/>
            <person name="Haseloff J."/>
            <person name="Hetherington A."/>
            <person name="Higo A."/>
            <person name="Hirakawa Y."/>
            <person name="Hundley H."/>
            <person name="Ikeda Y."/>
            <person name="Inoue K."/>
            <person name="Inoue S."/>
            <person name="Ishida S."/>
            <person name="Jia Q."/>
            <person name="Kakita M."/>
            <person name="Kanazawa T."/>
            <person name="Kawai Y."/>
            <person name="Kawashima T."/>
            <person name="Kennedy M."/>
            <person name="Kinose K."/>
            <person name="Kinoshita T."/>
            <person name="Kohara Y."/>
            <person name="Koide E."/>
            <person name="Komatsu K."/>
            <person name="Kopischke S."/>
            <person name="Kubo M."/>
            <person name="Kyozuka J."/>
            <person name="Lagercrantz U."/>
            <person name="Lin S."/>
            <person name="Lindquist E."/>
            <person name="Lipzen A."/>
            <person name="Lu C."/>
            <person name="Luna E."/>
            <person name="Martienssen R."/>
            <person name="Minamino N."/>
            <person name="Mizutani M."/>
            <person name="Mizutani M."/>
            <person name="Mochizuki N."/>
            <person name="Monte I."/>
            <person name="Mosher R."/>
            <person name="Nagasaki H."/>
            <person name="Nakagami H."/>
            <person name="Naramoto S."/>
            <person name="Nishitani K."/>
            <person name="Ohtani M."/>
            <person name="Okamoto T."/>
            <person name="Okumura M."/>
            <person name="Phillips J."/>
            <person name="Pollak B."/>
            <person name="Reinders A."/>
            <person name="Roevekamp M."/>
            <person name="Sano R."/>
            <person name="Sawa S."/>
            <person name="Schmid M."/>
            <person name="Shirakawa M."/>
            <person name="Solano R."/>
            <person name="Spunde A."/>
            <person name="Suetsugu N."/>
            <person name="Sugano S."/>
            <person name="Sugiyama A."/>
            <person name="Sun R."/>
            <person name="Suzuki Y."/>
            <person name="Takenaka M."/>
            <person name="Takezawa D."/>
            <person name="Tomogane H."/>
            <person name="Tsuzuki M."/>
            <person name="Ueda T."/>
            <person name="Umeda M."/>
            <person name="Ward J."/>
            <person name="Watanabe Y."/>
            <person name="Yazaki K."/>
            <person name="Yokoyama R."/>
            <person name="Yoshitake Y."/>
            <person name="Yotsui I."/>
            <person name="Zachgo S."/>
            <person name="Schmutz J."/>
        </authorList>
    </citation>
    <scope>NUCLEOTIDE SEQUENCE [LARGE SCALE GENOMIC DNA]</scope>
    <source>
        <strain evidence="4">cv. B-3</strain>
    </source>
</reference>
<feature type="compositionally biased region" description="Pro residues" evidence="1">
    <location>
        <begin position="1"/>
        <end position="10"/>
    </location>
</feature>
<dbReference type="InterPro" id="IPR040256">
    <property type="entry name" value="At4g02000-like"/>
</dbReference>
<feature type="region of interest" description="Disordered" evidence="1">
    <location>
        <begin position="1"/>
        <end position="56"/>
    </location>
</feature>
<dbReference type="InterPro" id="IPR025558">
    <property type="entry name" value="DUF4283"/>
</dbReference>
<evidence type="ECO:0000313" key="3">
    <source>
        <dbReference type="EMBL" id="RID46264.1"/>
    </source>
</evidence>
<dbReference type="AlphaFoldDB" id="A0A397Y3L0"/>
<dbReference type="PANTHER" id="PTHR31286">
    <property type="entry name" value="GLYCINE-RICH CELL WALL STRUCTURAL PROTEIN 1.8-LIKE"/>
    <property type="match status" value="1"/>
</dbReference>
<evidence type="ECO:0000259" key="2">
    <source>
        <dbReference type="Pfam" id="PF14111"/>
    </source>
</evidence>
<gene>
    <name evidence="3" type="ORF">BRARA_I02939</name>
</gene>
<feature type="non-terminal residue" evidence="3">
    <location>
        <position position="479"/>
    </location>
</feature>
<feature type="domain" description="DUF4283" evidence="2">
    <location>
        <begin position="220"/>
        <end position="301"/>
    </location>
</feature>
<dbReference type="PANTHER" id="PTHR31286:SF90">
    <property type="entry name" value="DUF4283 DOMAIN-CONTAINING PROTEIN"/>
    <property type="match status" value="1"/>
</dbReference>
<feature type="compositionally biased region" description="Pro residues" evidence="1">
    <location>
        <begin position="154"/>
        <end position="175"/>
    </location>
</feature>
<protein>
    <recommendedName>
        <fullName evidence="2">DUF4283 domain-containing protein</fullName>
    </recommendedName>
</protein>
<proteinExistence type="predicted"/>
<feature type="compositionally biased region" description="Polar residues" evidence="1">
    <location>
        <begin position="21"/>
        <end position="30"/>
    </location>
</feature>
<dbReference type="Pfam" id="PF14111">
    <property type="entry name" value="DUF4283"/>
    <property type="match status" value="1"/>
</dbReference>
<evidence type="ECO:0000313" key="4">
    <source>
        <dbReference type="Proteomes" id="UP000264353"/>
    </source>
</evidence>
<sequence length="479" mass="51857">MDAPPDPPDLNPRLSPIQFPPLSSSTPKQTRASRRLSPPTSDVVMTQSSPLSPSVSPVVTEKQINFFVTDPQLQSGSDFTVPATGNPNLINPATFEENIALSHSLVAPAPAVSNGVQNFTVLPPKNSSPLLTNGASASPSSVTEPPLIHQFPTSPMPQTKPLPTTTPLPFPTTTPAPIPTLAEQLRVKGDKSLSRLAPLTIADNGRPRVMIPDAVFQKGADLHKDFIVCYFNGRAPSFHQIQSVLNHMWGKGKRLEIHNNPLTHSAIVRIPSDYLRQKILEKYIWFVGDSMFHTALWAESHSSTTPILSSIQIWAHLTGVPLDLRHQQGLSLVAGLVGDPKETDDFTLNLVSLALSHVKVEVDLTKPLPKVVEFSRQSGEVVEVQVDYPWLPATCTHCHELGHIMRNCLKIPLSPIPPATGNKHVRRVPVPQSKVPVTTNSSNKFVAKKNLPPTVPASSVPEPASQPSSSLNPPPVTSS</sequence>
<feature type="region of interest" description="Disordered" evidence="1">
    <location>
        <begin position="152"/>
        <end position="175"/>
    </location>
</feature>
<feature type="compositionally biased region" description="Polar residues" evidence="1">
    <location>
        <begin position="435"/>
        <end position="444"/>
    </location>
</feature>
<feature type="compositionally biased region" description="Polar residues" evidence="1">
    <location>
        <begin position="38"/>
        <end position="47"/>
    </location>
</feature>
<dbReference type="EMBL" id="CM010636">
    <property type="protein sequence ID" value="RID46264.1"/>
    <property type="molecule type" value="Genomic_DNA"/>
</dbReference>
<dbReference type="Proteomes" id="UP000264353">
    <property type="component" value="Chromosome A9"/>
</dbReference>
<accession>A0A397Y3L0</accession>
<feature type="region of interest" description="Disordered" evidence="1">
    <location>
        <begin position="420"/>
        <end position="479"/>
    </location>
</feature>
<evidence type="ECO:0000256" key="1">
    <source>
        <dbReference type="SAM" id="MobiDB-lite"/>
    </source>
</evidence>